<comment type="caution">
    <text evidence="2">The sequence shown here is derived from an EMBL/GenBank/DDBJ whole genome shotgun (WGS) entry which is preliminary data.</text>
</comment>
<gene>
    <name evidence="2" type="ORF">L195_g053135</name>
</gene>
<evidence type="ECO:0000313" key="2">
    <source>
        <dbReference type="EMBL" id="PNX62739.1"/>
    </source>
</evidence>
<keyword evidence="1" id="KW-0732">Signal</keyword>
<feature type="chain" id="PRO_5014451886" evidence="1">
    <location>
        <begin position="26"/>
        <end position="51"/>
    </location>
</feature>
<feature type="signal peptide" evidence="1">
    <location>
        <begin position="1"/>
        <end position="25"/>
    </location>
</feature>
<sequence length="51" mass="5423">GSMKFIAIIIIISFVTLSLLLAAAGREVPSTGLHGKEIPEGGLVLLYYLVH</sequence>
<evidence type="ECO:0000256" key="1">
    <source>
        <dbReference type="SAM" id="SignalP"/>
    </source>
</evidence>
<proteinExistence type="predicted"/>
<feature type="non-terminal residue" evidence="2">
    <location>
        <position position="1"/>
    </location>
</feature>
<name>A0A2K3K8Z3_TRIPR</name>
<evidence type="ECO:0000313" key="3">
    <source>
        <dbReference type="Proteomes" id="UP000236291"/>
    </source>
</evidence>
<dbReference type="EMBL" id="ASHM01088411">
    <property type="protein sequence ID" value="PNX62739.1"/>
    <property type="molecule type" value="Genomic_DNA"/>
</dbReference>
<dbReference type="Proteomes" id="UP000236291">
    <property type="component" value="Unassembled WGS sequence"/>
</dbReference>
<organism evidence="2 3">
    <name type="scientific">Trifolium pratense</name>
    <name type="common">Red clover</name>
    <dbReference type="NCBI Taxonomy" id="57577"/>
    <lineage>
        <taxon>Eukaryota</taxon>
        <taxon>Viridiplantae</taxon>
        <taxon>Streptophyta</taxon>
        <taxon>Embryophyta</taxon>
        <taxon>Tracheophyta</taxon>
        <taxon>Spermatophyta</taxon>
        <taxon>Magnoliopsida</taxon>
        <taxon>eudicotyledons</taxon>
        <taxon>Gunneridae</taxon>
        <taxon>Pentapetalae</taxon>
        <taxon>rosids</taxon>
        <taxon>fabids</taxon>
        <taxon>Fabales</taxon>
        <taxon>Fabaceae</taxon>
        <taxon>Papilionoideae</taxon>
        <taxon>50 kb inversion clade</taxon>
        <taxon>NPAAA clade</taxon>
        <taxon>Hologalegina</taxon>
        <taxon>IRL clade</taxon>
        <taxon>Trifolieae</taxon>
        <taxon>Trifolium</taxon>
    </lineage>
</organism>
<protein>
    <submittedName>
        <fullName evidence="2">Uncharacterized protein</fullName>
    </submittedName>
</protein>
<reference evidence="2 3" key="2">
    <citation type="journal article" date="2017" name="Front. Plant Sci.">
        <title>Gene Classification and Mining of Molecular Markers Useful in Red Clover (Trifolium pratense) Breeding.</title>
        <authorList>
            <person name="Istvanek J."/>
            <person name="Dluhosova J."/>
            <person name="Dluhos P."/>
            <person name="Patkova L."/>
            <person name="Nedelnik J."/>
            <person name="Repkova J."/>
        </authorList>
    </citation>
    <scope>NUCLEOTIDE SEQUENCE [LARGE SCALE GENOMIC DNA]</scope>
    <source>
        <strain evidence="3">cv. Tatra</strain>
        <tissue evidence="2">Young leaves</tissue>
    </source>
</reference>
<dbReference type="AlphaFoldDB" id="A0A2K3K8Z3"/>
<accession>A0A2K3K8Z3</accession>
<reference evidence="2 3" key="1">
    <citation type="journal article" date="2014" name="Am. J. Bot.">
        <title>Genome assembly and annotation for red clover (Trifolium pratense; Fabaceae).</title>
        <authorList>
            <person name="Istvanek J."/>
            <person name="Jaros M."/>
            <person name="Krenek A."/>
            <person name="Repkova J."/>
        </authorList>
    </citation>
    <scope>NUCLEOTIDE SEQUENCE [LARGE SCALE GENOMIC DNA]</scope>
    <source>
        <strain evidence="3">cv. Tatra</strain>
        <tissue evidence="2">Young leaves</tissue>
    </source>
</reference>